<keyword evidence="12" id="KW-0418">Kinase</keyword>
<keyword evidence="6 10" id="KW-0472">Membrane</keyword>
<evidence type="ECO:0000256" key="6">
    <source>
        <dbReference type="ARBA" id="ARBA00023136"/>
    </source>
</evidence>
<dbReference type="InterPro" id="IPR001245">
    <property type="entry name" value="Ser-Thr/Tyr_kinase_cat_dom"/>
</dbReference>
<name>A0A5B6WJM4_9ROSI</name>
<dbReference type="SUPFAM" id="SSF56112">
    <property type="entry name" value="Protein kinase-like (PK-like)"/>
    <property type="match status" value="1"/>
</dbReference>
<reference evidence="13" key="1">
    <citation type="journal article" date="2019" name="Plant Biotechnol. J.">
        <title>Genome sequencing of the Australian wild diploid species Gossypium australe highlights disease resistance and delayed gland morphogenesis.</title>
        <authorList>
            <person name="Cai Y."/>
            <person name="Cai X."/>
            <person name="Wang Q."/>
            <person name="Wang P."/>
            <person name="Zhang Y."/>
            <person name="Cai C."/>
            <person name="Xu Y."/>
            <person name="Wang K."/>
            <person name="Zhou Z."/>
            <person name="Wang C."/>
            <person name="Geng S."/>
            <person name="Li B."/>
            <person name="Dong Q."/>
            <person name="Hou Y."/>
            <person name="Wang H."/>
            <person name="Ai P."/>
            <person name="Liu Z."/>
            <person name="Yi F."/>
            <person name="Sun M."/>
            <person name="An G."/>
            <person name="Cheng J."/>
            <person name="Zhang Y."/>
            <person name="Shi Q."/>
            <person name="Xie Y."/>
            <person name="Shi X."/>
            <person name="Chang Y."/>
            <person name="Huang F."/>
            <person name="Chen Y."/>
            <person name="Hong S."/>
            <person name="Mi L."/>
            <person name="Sun Q."/>
            <person name="Zhang L."/>
            <person name="Zhou B."/>
            <person name="Peng R."/>
            <person name="Zhang X."/>
            <person name="Liu F."/>
        </authorList>
    </citation>
    <scope>NUCLEOTIDE SEQUENCE [LARGE SCALE GENOMIC DNA]</scope>
    <source>
        <strain evidence="13">cv. PA1801</strain>
    </source>
</reference>
<keyword evidence="4" id="KW-0677">Repeat</keyword>
<dbReference type="InterPro" id="IPR001611">
    <property type="entry name" value="Leu-rich_rpt"/>
</dbReference>
<dbReference type="Pfam" id="PF07714">
    <property type="entry name" value="PK_Tyr_Ser-Thr"/>
    <property type="match status" value="1"/>
</dbReference>
<evidence type="ECO:0000256" key="7">
    <source>
        <dbReference type="ARBA" id="ARBA00023170"/>
    </source>
</evidence>
<feature type="transmembrane region" description="Helical" evidence="10">
    <location>
        <begin position="311"/>
        <end position="333"/>
    </location>
</feature>
<dbReference type="PANTHER" id="PTHR46084:SF4">
    <property type="entry name" value="PROTEIN KINASE DOMAIN-CONTAINING PROTEIN"/>
    <property type="match status" value="1"/>
</dbReference>
<dbReference type="Proteomes" id="UP000325315">
    <property type="component" value="Unassembled WGS sequence"/>
</dbReference>
<evidence type="ECO:0000259" key="11">
    <source>
        <dbReference type="PROSITE" id="PS50011"/>
    </source>
</evidence>
<dbReference type="Gene3D" id="1.10.510.10">
    <property type="entry name" value="Transferase(Phosphotransferase) domain 1"/>
    <property type="match status" value="2"/>
</dbReference>
<dbReference type="EMBL" id="SMMG02000003">
    <property type="protein sequence ID" value="KAA3482019.1"/>
    <property type="molecule type" value="Genomic_DNA"/>
</dbReference>
<dbReference type="InterPro" id="IPR013210">
    <property type="entry name" value="LRR_N_plant-typ"/>
</dbReference>
<proteinExistence type="predicted"/>
<keyword evidence="12" id="KW-0808">Transferase</keyword>
<feature type="compositionally biased region" description="Polar residues" evidence="9">
    <location>
        <begin position="262"/>
        <end position="271"/>
    </location>
</feature>
<comment type="subcellular location">
    <subcellularLocation>
        <location evidence="8">Endomembrane system</location>
        <topology evidence="8">Single-pass type I membrane protein</topology>
    </subcellularLocation>
</comment>
<dbReference type="OrthoDB" id="291737at2759"/>
<dbReference type="PANTHER" id="PTHR46084">
    <property type="entry name" value="PROTEIN MALE DISCOVERER 2"/>
    <property type="match status" value="1"/>
</dbReference>
<evidence type="ECO:0000256" key="8">
    <source>
        <dbReference type="ARBA" id="ARBA00046288"/>
    </source>
</evidence>
<dbReference type="FunFam" id="3.30.200.20:FF:000489">
    <property type="entry name" value="Inactive receptor-like serine/threonine-protein kinase"/>
    <property type="match status" value="1"/>
</dbReference>
<evidence type="ECO:0000256" key="5">
    <source>
        <dbReference type="ARBA" id="ARBA00022989"/>
    </source>
</evidence>
<keyword evidence="7 12" id="KW-0675">Receptor</keyword>
<evidence type="ECO:0000256" key="9">
    <source>
        <dbReference type="SAM" id="MobiDB-lite"/>
    </source>
</evidence>
<dbReference type="Gene3D" id="3.30.200.20">
    <property type="entry name" value="Phosphorylase Kinase, domain 1"/>
    <property type="match status" value="1"/>
</dbReference>
<dbReference type="Pfam" id="PF08263">
    <property type="entry name" value="LRRNT_2"/>
    <property type="match status" value="1"/>
</dbReference>
<dbReference type="InterPro" id="IPR032675">
    <property type="entry name" value="LRR_dom_sf"/>
</dbReference>
<comment type="caution">
    <text evidence="12">The sequence shown here is derived from an EMBL/GenBank/DDBJ whole genome shotgun (WGS) entry which is preliminary data.</text>
</comment>
<keyword evidence="1" id="KW-0433">Leucine-rich repeat</keyword>
<evidence type="ECO:0000313" key="13">
    <source>
        <dbReference type="Proteomes" id="UP000325315"/>
    </source>
</evidence>
<dbReference type="Pfam" id="PF00560">
    <property type="entry name" value="LRR_1"/>
    <property type="match status" value="1"/>
</dbReference>
<evidence type="ECO:0000256" key="2">
    <source>
        <dbReference type="ARBA" id="ARBA00022692"/>
    </source>
</evidence>
<feature type="region of interest" description="Disordered" evidence="9">
    <location>
        <begin position="201"/>
        <end position="309"/>
    </location>
</feature>
<dbReference type="GO" id="GO:0012505">
    <property type="term" value="C:endomembrane system"/>
    <property type="evidence" value="ECO:0007669"/>
    <property type="project" value="UniProtKB-SubCell"/>
</dbReference>
<dbReference type="FunFam" id="3.80.10.10:FF:000129">
    <property type="entry name" value="Leucine-rich repeat receptor-like kinase"/>
    <property type="match status" value="1"/>
</dbReference>
<gene>
    <name evidence="12" type="ORF">EPI10_022333</name>
</gene>
<dbReference type="GO" id="GO:0005524">
    <property type="term" value="F:ATP binding"/>
    <property type="evidence" value="ECO:0007669"/>
    <property type="project" value="InterPro"/>
</dbReference>
<evidence type="ECO:0000313" key="12">
    <source>
        <dbReference type="EMBL" id="KAA3482019.1"/>
    </source>
</evidence>
<dbReference type="PROSITE" id="PS50011">
    <property type="entry name" value="PROTEIN_KINASE_DOM"/>
    <property type="match status" value="1"/>
</dbReference>
<keyword evidence="13" id="KW-1185">Reference proteome</keyword>
<dbReference type="GO" id="GO:0004672">
    <property type="term" value="F:protein kinase activity"/>
    <property type="evidence" value="ECO:0007669"/>
    <property type="project" value="InterPro"/>
</dbReference>
<evidence type="ECO:0000256" key="1">
    <source>
        <dbReference type="ARBA" id="ARBA00022614"/>
    </source>
</evidence>
<feature type="domain" description="Protein kinase" evidence="11">
    <location>
        <begin position="373"/>
        <end position="622"/>
    </location>
</feature>
<protein>
    <submittedName>
        <fullName evidence="12">Inactive receptor-like serine/threonine-protein kinase</fullName>
    </submittedName>
</protein>
<evidence type="ECO:0000256" key="10">
    <source>
        <dbReference type="SAM" id="Phobius"/>
    </source>
</evidence>
<dbReference type="Gene3D" id="3.80.10.10">
    <property type="entry name" value="Ribonuclease Inhibitor"/>
    <property type="match status" value="1"/>
</dbReference>
<keyword evidence="5 10" id="KW-1133">Transmembrane helix</keyword>
<dbReference type="InterPro" id="IPR000719">
    <property type="entry name" value="Prot_kinase_dom"/>
</dbReference>
<keyword evidence="3" id="KW-0732">Signal</keyword>
<dbReference type="AlphaFoldDB" id="A0A5B6WJM4"/>
<sequence>MVVNKNRKFVRLRQEFSVVVVVLQLFFLCHSSGCWSLNEEGLALLGLREKVVNDPFGALSGWKKVDGKFDHCSWFGIQCSNGKVIVVNLEDFCLEGTLGPELGNLAHIKSMNNSFTGKIPEEIGELKELEVLDLRCNNFSGLIPPQLGTSLSRTILLLDNNELLNQPSEAAKSSCKQRFNTCSCYARNLSQPEDAAQRRLLEEKRSTTSKSQKPPHLFGPALARHAPENPQSPIPSPPSGHEVRLNASALSPSPSKDKARPNVSTPSPSSKNKVRPNASILSPSPSKHKVQSNASTASTSRPRSSSHSQPAILAGTIGGTVCLLILIAITYLFKTYKVSTVKPWRTGLSGQLQKAFVTGVPKLKRSELEAACEDFSNVIGSSTIGTVYKGTLSNGVEIAVVSFPAKSAKDWSKNLETQFRNKIETLSKVNHKNFVNLLGYCKETEPFTRMMVFEYAPNGTLFEHLHIKESEHLDWFMRLRIIMGIAYCLDHMHHLNPPIPHRNLSSSAINLTEDYAAKISDPSFSTEVPTTLQSNVYAFGVLLFETITGRIPYTVDNDSIDDRSSHYLSKDQPLVKMVDPILKSFDTKQVEAIGEVVNACVDPEPKLRPNMREVSARLREIIRISPDGAVPKLSPLWWAELEIMSNEF</sequence>
<accession>A0A5B6WJM4</accession>
<dbReference type="SUPFAM" id="SSF52058">
    <property type="entry name" value="L domain-like"/>
    <property type="match status" value="1"/>
</dbReference>
<evidence type="ECO:0000256" key="4">
    <source>
        <dbReference type="ARBA" id="ARBA00022737"/>
    </source>
</evidence>
<feature type="compositionally biased region" description="Low complexity" evidence="9">
    <location>
        <begin position="292"/>
        <end position="308"/>
    </location>
</feature>
<evidence type="ECO:0000256" key="3">
    <source>
        <dbReference type="ARBA" id="ARBA00022729"/>
    </source>
</evidence>
<organism evidence="12 13">
    <name type="scientific">Gossypium australe</name>
    <dbReference type="NCBI Taxonomy" id="47621"/>
    <lineage>
        <taxon>Eukaryota</taxon>
        <taxon>Viridiplantae</taxon>
        <taxon>Streptophyta</taxon>
        <taxon>Embryophyta</taxon>
        <taxon>Tracheophyta</taxon>
        <taxon>Spermatophyta</taxon>
        <taxon>Magnoliopsida</taxon>
        <taxon>eudicotyledons</taxon>
        <taxon>Gunneridae</taxon>
        <taxon>Pentapetalae</taxon>
        <taxon>rosids</taxon>
        <taxon>malvids</taxon>
        <taxon>Malvales</taxon>
        <taxon>Malvaceae</taxon>
        <taxon>Malvoideae</taxon>
        <taxon>Gossypium</taxon>
    </lineage>
</organism>
<dbReference type="InterPro" id="IPR011009">
    <property type="entry name" value="Kinase-like_dom_sf"/>
</dbReference>
<keyword evidence="2 10" id="KW-0812">Transmembrane</keyword>